<dbReference type="InterPro" id="IPR011990">
    <property type="entry name" value="TPR-like_helical_dom_sf"/>
</dbReference>
<proteinExistence type="predicted"/>
<organism evidence="3 4">
    <name type="scientific">Neiella litorisoli</name>
    <dbReference type="NCBI Taxonomy" id="2771431"/>
    <lineage>
        <taxon>Bacteria</taxon>
        <taxon>Pseudomonadati</taxon>
        <taxon>Pseudomonadota</taxon>
        <taxon>Gammaproteobacteria</taxon>
        <taxon>Alteromonadales</taxon>
        <taxon>Echinimonadaceae</taxon>
        <taxon>Neiella</taxon>
    </lineage>
</organism>
<dbReference type="SUPFAM" id="SSF48452">
    <property type="entry name" value="TPR-like"/>
    <property type="match status" value="1"/>
</dbReference>
<feature type="domain" description="Peptidase M56" evidence="2">
    <location>
        <begin position="144"/>
        <end position="276"/>
    </location>
</feature>
<accession>A0A8J6QIF9</accession>
<evidence type="ECO:0000313" key="4">
    <source>
        <dbReference type="Proteomes" id="UP000638014"/>
    </source>
</evidence>
<dbReference type="Gene3D" id="1.25.40.10">
    <property type="entry name" value="Tetratricopeptide repeat domain"/>
    <property type="match status" value="1"/>
</dbReference>
<dbReference type="RefSeq" id="WP_191144407.1">
    <property type="nucleotide sequence ID" value="NZ_JACXAF010000008.1"/>
</dbReference>
<feature type="transmembrane region" description="Helical" evidence="1">
    <location>
        <begin position="310"/>
        <end position="331"/>
    </location>
</feature>
<evidence type="ECO:0000313" key="3">
    <source>
        <dbReference type="EMBL" id="MBD1389303.1"/>
    </source>
</evidence>
<dbReference type="PANTHER" id="PTHR34978">
    <property type="entry name" value="POSSIBLE SENSOR-TRANSDUCER PROTEIN BLAR"/>
    <property type="match status" value="1"/>
</dbReference>
<dbReference type="AlphaFoldDB" id="A0A8J6QIF9"/>
<dbReference type="InterPro" id="IPR008756">
    <property type="entry name" value="Peptidase_M56"/>
</dbReference>
<feature type="transmembrane region" description="Helical" evidence="1">
    <location>
        <begin position="28"/>
        <end position="47"/>
    </location>
</feature>
<dbReference type="Pfam" id="PF05569">
    <property type="entry name" value="Peptidase_M56"/>
    <property type="match status" value="1"/>
</dbReference>
<feature type="transmembrane region" description="Helical" evidence="1">
    <location>
        <begin position="103"/>
        <end position="124"/>
    </location>
</feature>
<evidence type="ECO:0000256" key="1">
    <source>
        <dbReference type="SAM" id="Phobius"/>
    </source>
</evidence>
<evidence type="ECO:0000259" key="2">
    <source>
        <dbReference type="Pfam" id="PF05569"/>
    </source>
</evidence>
<dbReference type="CDD" id="cd07341">
    <property type="entry name" value="M56_BlaR1_MecR1_like"/>
    <property type="match status" value="1"/>
</dbReference>
<feature type="transmembrane region" description="Helical" evidence="1">
    <location>
        <begin position="6"/>
        <end position="21"/>
    </location>
</feature>
<protein>
    <submittedName>
        <fullName evidence="3">M56 family metallopeptidase</fullName>
    </submittedName>
</protein>
<sequence>MDYFITNLVISALLLTAVKWLNQAPARLHLMLLLFALLCWFIPWHNIELSIGDITTFLPNVQLWSFGSLPESVGSLSTPQLDGALNINQASGWQRMLAALHQLYLSVPFTTFFLCLSLAGLALFGCDVWRYRQYLTGLKQDAMPGDELLAQADLESTLAFGRQVKVKITLASQPGMATGLFSPVIWLNQHFSQSKHVNNILLHELTHLRQFDPLLKWLAAFSKRVFWWNPVVKWIVDTLELVIEVNCDQICYQKNREKYRISLAEIIWQQNQAQQLHNTAGMAGIATIHHANSVNIKRLKALEVEKKMKFSYLLVAGMSLFMTTLACAHLNSRGLAPVTERLHAKAIHFKNQRAKQPPMPVFLPRTEANSEYNRQIQQLIELSQSALSADVDELDQLFHLIKTWDANRAALGAPESKNDYFATNNSLEKRMVMQVVSILHFLLQQQDKSSEIVALLGRYFPEPERMPQFYRHHLARAYLRLADARKATEIMQLFDYSSEKIRPNTISMMVRAFVEDGQYEKALEIVEQRLAMTPASTQLQYLKYGVLIESSDYAGAEQVSHLLQQQDKKISNPLTRELSMLWSPVLDHI</sequence>
<dbReference type="PANTHER" id="PTHR34978:SF3">
    <property type="entry name" value="SLR0241 PROTEIN"/>
    <property type="match status" value="1"/>
</dbReference>
<comment type="caution">
    <text evidence="3">The sequence shown here is derived from an EMBL/GenBank/DDBJ whole genome shotgun (WGS) entry which is preliminary data.</text>
</comment>
<keyword evidence="1" id="KW-1133">Transmembrane helix</keyword>
<keyword evidence="1" id="KW-0812">Transmembrane</keyword>
<dbReference type="InterPro" id="IPR052173">
    <property type="entry name" value="Beta-lactam_resp_regulator"/>
</dbReference>
<dbReference type="Proteomes" id="UP000638014">
    <property type="component" value="Unassembled WGS sequence"/>
</dbReference>
<gene>
    <name evidence="3" type="ORF">IC617_07690</name>
</gene>
<reference evidence="3" key="1">
    <citation type="submission" date="2020-09" db="EMBL/GenBank/DDBJ databases">
        <title>A novel bacterium of genus Neiella, isolated from South China Sea.</title>
        <authorList>
            <person name="Huang H."/>
            <person name="Mo K."/>
            <person name="Hu Y."/>
        </authorList>
    </citation>
    <scope>NUCLEOTIDE SEQUENCE</scope>
    <source>
        <strain evidence="3">HB171785</strain>
    </source>
</reference>
<keyword evidence="1" id="KW-0472">Membrane</keyword>
<keyword evidence="4" id="KW-1185">Reference proteome</keyword>
<name>A0A8J6QIF9_9GAMM</name>
<dbReference type="EMBL" id="JACXAF010000008">
    <property type="protein sequence ID" value="MBD1389303.1"/>
    <property type="molecule type" value="Genomic_DNA"/>
</dbReference>